<dbReference type="InterPro" id="IPR012872">
    <property type="entry name" value="DUF1670"/>
</dbReference>
<dbReference type="Proteomes" id="UP000094056">
    <property type="component" value="Unassembled WGS sequence"/>
</dbReference>
<name>A0A1E3XDH2_9BACT</name>
<evidence type="ECO:0008006" key="3">
    <source>
        <dbReference type="Google" id="ProtNLM"/>
    </source>
</evidence>
<protein>
    <recommendedName>
        <fullName evidence="3">DUF1670 domain-containing protein</fullName>
    </recommendedName>
</protein>
<evidence type="ECO:0000313" key="2">
    <source>
        <dbReference type="Proteomes" id="UP000094056"/>
    </source>
</evidence>
<accession>A0A1E3XDH2</accession>
<organism evidence="1 2">
    <name type="scientific">Candidatus Scalindua rubra</name>
    <dbReference type="NCBI Taxonomy" id="1872076"/>
    <lineage>
        <taxon>Bacteria</taxon>
        <taxon>Pseudomonadati</taxon>
        <taxon>Planctomycetota</taxon>
        <taxon>Candidatus Brocadiia</taxon>
        <taxon>Candidatus Brocadiales</taxon>
        <taxon>Candidatus Scalinduaceae</taxon>
        <taxon>Candidatus Scalindua</taxon>
    </lineage>
</organism>
<dbReference type="EMBL" id="MAYW01000022">
    <property type="protein sequence ID" value="ODS33649.1"/>
    <property type="molecule type" value="Genomic_DNA"/>
</dbReference>
<reference evidence="1 2" key="1">
    <citation type="submission" date="2016-07" db="EMBL/GenBank/DDBJ databases">
        <title>Draft genome of Scalindua rubra, obtained from a brine-seawater interface in the Red Sea, sheds light on salt adaptation in anammox bacteria.</title>
        <authorList>
            <person name="Speth D.R."/>
            <person name="Lagkouvardos I."/>
            <person name="Wang Y."/>
            <person name="Qian P.-Y."/>
            <person name="Dutilh B.E."/>
            <person name="Jetten M.S."/>
        </authorList>
    </citation>
    <scope>NUCLEOTIDE SEQUENCE [LARGE SCALE GENOMIC DNA]</scope>
    <source>
        <strain evidence="1">BSI-1</strain>
    </source>
</reference>
<evidence type="ECO:0000313" key="1">
    <source>
        <dbReference type="EMBL" id="ODS33649.1"/>
    </source>
</evidence>
<dbReference type="AlphaFoldDB" id="A0A1E3XDH2"/>
<comment type="caution">
    <text evidence="1">The sequence shown here is derived from an EMBL/GenBank/DDBJ whole genome shotgun (WGS) entry which is preliminary data.</text>
</comment>
<sequence>MSIKKNRLSQNGIYGPLTQKTLRNLLKKELITNFGFENMHIIADILIDRFLKIISECSVEKERIKPYQTIVFAVDRNQRFGYGKTMSQTKLIPVTVNIITHQELEELASGKYLKDLRPKIVTRILKEAYAQGGVLSLNDVAIICGVPNTIIKKAMRDYYKQHPDEILPHIGTIFDCGATMTHKRIIIKLYLSGLLTKEISEKTNHHPFNVDSYISSFEQVRGLYEEGKGVQQIAFFTGFSQSLVKEYIQIIKELNQLQNNNKPNGLMSLTS</sequence>
<dbReference type="Pfam" id="PF07900">
    <property type="entry name" value="DUF1670"/>
    <property type="match status" value="1"/>
</dbReference>
<proteinExistence type="predicted"/>
<gene>
    <name evidence="1" type="ORF">SCARUB_01168</name>
</gene>